<evidence type="ECO:0000313" key="2">
    <source>
        <dbReference type="EMBL" id="QHU09927.1"/>
    </source>
</evidence>
<name>A0A6C0JZU9_9ZZZZ</name>
<reference evidence="2" key="1">
    <citation type="journal article" date="2020" name="Nature">
        <title>Giant virus diversity and host interactions through global metagenomics.</title>
        <authorList>
            <person name="Schulz F."/>
            <person name="Roux S."/>
            <person name="Paez-Espino D."/>
            <person name="Jungbluth S."/>
            <person name="Walsh D.A."/>
            <person name="Denef V.J."/>
            <person name="McMahon K.D."/>
            <person name="Konstantinidis K.T."/>
            <person name="Eloe-Fadrosh E.A."/>
            <person name="Kyrpides N.C."/>
            <person name="Woyke T."/>
        </authorList>
    </citation>
    <scope>NUCLEOTIDE SEQUENCE</scope>
    <source>
        <strain evidence="2">GVMAG-S-1101164-164</strain>
    </source>
</reference>
<dbReference type="EMBL" id="MN740747">
    <property type="protein sequence ID" value="QHU09927.1"/>
    <property type="molecule type" value="Genomic_DNA"/>
</dbReference>
<organism evidence="2">
    <name type="scientific">viral metagenome</name>
    <dbReference type="NCBI Taxonomy" id="1070528"/>
    <lineage>
        <taxon>unclassified sequences</taxon>
        <taxon>metagenomes</taxon>
        <taxon>organismal metagenomes</taxon>
    </lineage>
</organism>
<dbReference type="SUPFAM" id="SSF55486">
    <property type="entry name" value="Metalloproteases ('zincins'), catalytic domain"/>
    <property type="match status" value="1"/>
</dbReference>
<dbReference type="AlphaFoldDB" id="A0A6C0JZU9"/>
<dbReference type="InterPro" id="IPR022603">
    <property type="entry name" value="DUF3152"/>
</dbReference>
<proteinExistence type="predicted"/>
<protein>
    <recommendedName>
        <fullName evidence="1">DUF3152 domain-containing protein</fullName>
    </recommendedName>
</protein>
<evidence type="ECO:0000259" key="1">
    <source>
        <dbReference type="Pfam" id="PF11350"/>
    </source>
</evidence>
<accession>A0A6C0JZU9</accession>
<sequence>MKHIRYSLTVDRDVDTRYSLGTSDFRQQVHTLLNDPHGWTKFGYRFSLGSKPNVRIRLSSPATIQAICGDGSLSCAELDGRNMYLNADRWMHGSPASKLPLKKYRQYMVSHEIGHILGYDHTGCPCAGCLAPIMMQQTKGIGKCRPNTSVE</sequence>
<feature type="domain" description="DUF3152" evidence="1">
    <location>
        <begin position="2"/>
        <end position="141"/>
    </location>
</feature>
<dbReference type="Pfam" id="PF11350">
    <property type="entry name" value="DUF3152"/>
    <property type="match status" value="1"/>
</dbReference>